<name>A0A136JIT2_9PEZI</name>
<comment type="similarity">
    <text evidence="1">Belongs to the aldose epimerase family.</text>
</comment>
<dbReference type="SUPFAM" id="SSF74650">
    <property type="entry name" value="Galactose mutarotase-like"/>
    <property type="match status" value="1"/>
</dbReference>
<dbReference type="PANTHER" id="PTHR10091">
    <property type="entry name" value="ALDOSE-1-EPIMERASE"/>
    <property type="match status" value="1"/>
</dbReference>
<organism evidence="5 6">
    <name type="scientific">Microdochium bolleyi</name>
    <dbReference type="NCBI Taxonomy" id="196109"/>
    <lineage>
        <taxon>Eukaryota</taxon>
        <taxon>Fungi</taxon>
        <taxon>Dikarya</taxon>
        <taxon>Ascomycota</taxon>
        <taxon>Pezizomycotina</taxon>
        <taxon>Sordariomycetes</taxon>
        <taxon>Xylariomycetidae</taxon>
        <taxon>Xylariales</taxon>
        <taxon>Microdochiaceae</taxon>
        <taxon>Microdochium</taxon>
    </lineage>
</organism>
<keyword evidence="2" id="KW-0413">Isomerase</keyword>
<evidence type="ECO:0000256" key="4">
    <source>
        <dbReference type="SAM" id="SignalP"/>
    </source>
</evidence>
<dbReference type="GO" id="GO:0004034">
    <property type="term" value="F:aldose 1-epimerase activity"/>
    <property type="evidence" value="ECO:0007669"/>
    <property type="project" value="TreeGrafter"/>
</dbReference>
<dbReference type="InterPro" id="IPR011013">
    <property type="entry name" value="Gal_mutarotase_sf_dom"/>
</dbReference>
<feature type="signal peptide" evidence="4">
    <location>
        <begin position="1"/>
        <end position="18"/>
    </location>
</feature>
<dbReference type="STRING" id="196109.A0A136JIT2"/>
<dbReference type="FunFam" id="2.70.98.10:FF:000014">
    <property type="entry name" value="Aldose 1-epimerase, putative"/>
    <property type="match status" value="1"/>
</dbReference>
<protein>
    <submittedName>
        <fullName evidence="5">Aldose 1-epimerase</fullName>
    </submittedName>
</protein>
<dbReference type="InterPro" id="IPR008183">
    <property type="entry name" value="Aldose_1/G6P_1-epimerase"/>
</dbReference>
<dbReference type="InterPro" id="IPR014718">
    <property type="entry name" value="GH-type_carb-bd"/>
</dbReference>
<dbReference type="Gene3D" id="2.70.98.10">
    <property type="match status" value="1"/>
</dbReference>
<dbReference type="CDD" id="cd09019">
    <property type="entry name" value="galactose_mutarotase_like"/>
    <property type="match status" value="1"/>
</dbReference>
<evidence type="ECO:0000313" key="6">
    <source>
        <dbReference type="Proteomes" id="UP000070501"/>
    </source>
</evidence>
<feature type="chain" id="PRO_5007293866" evidence="4">
    <location>
        <begin position="19"/>
        <end position="377"/>
    </location>
</feature>
<dbReference type="GO" id="GO:0030246">
    <property type="term" value="F:carbohydrate binding"/>
    <property type="evidence" value="ECO:0007669"/>
    <property type="project" value="InterPro"/>
</dbReference>
<dbReference type="Pfam" id="PF01263">
    <property type="entry name" value="Aldose_epim"/>
    <property type="match status" value="1"/>
</dbReference>
<evidence type="ECO:0000313" key="5">
    <source>
        <dbReference type="EMBL" id="KXJ97052.1"/>
    </source>
</evidence>
<evidence type="ECO:0000256" key="2">
    <source>
        <dbReference type="ARBA" id="ARBA00023235"/>
    </source>
</evidence>
<accession>A0A136JIT2</accession>
<dbReference type="PANTHER" id="PTHR10091:SF2">
    <property type="entry name" value="ALDOSE 1-EPIMERASE"/>
    <property type="match status" value="1"/>
</dbReference>
<evidence type="ECO:0000256" key="3">
    <source>
        <dbReference type="ARBA" id="ARBA00023277"/>
    </source>
</evidence>
<proteinExistence type="inferred from homology"/>
<evidence type="ECO:0000256" key="1">
    <source>
        <dbReference type="ARBA" id="ARBA00006206"/>
    </source>
</evidence>
<dbReference type="OrthoDB" id="274691at2759"/>
<reference evidence="6" key="1">
    <citation type="submission" date="2016-02" db="EMBL/GenBank/DDBJ databases">
        <title>Draft genome sequence of Microdochium bolleyi, a fungal endophyte of beachgrass.</title>
        <authorList>
            <consortium name="DOE Joint Genome Institute"/>
            <person name="David A.S."/>
            <person name="May G."/>
            <person name="Haridas S."/>
            <person name="Lim J."/>
            <person name="Wang M."/>
            <person name="Labutti K."/>
            <person name="Lipzen A."/>
            <person name="Barry K."/>
            <person name="Grigoriev I.V."/>
        </authorList>
    </citation>
    <scope>NUCLEOTIDE SEQUENCE [LARGE SCALE GENOMIC DNA]</scope>
    <source>
        <strain evidence="6">J235TASD1</strain>
    </source>
</reference>
<dbReference type="InterPro" id="IPR047215">
    <property type="entry name" value="Galactose_mutarotase-like"/>
</dbReference>
<dbReference type="GO" id="GO:0006006">
    <property type="term" value="P:glucose metabolic process"/>
    <property type="evidence" value="ECO:0007669"/>
    <property type="project" value="TreeGrafter"/>
</dbReference>
<sequence>MKASIVSCLLASVTSVAAAGKKYTIEGNGIKAQFIPYGATLTNLFVKDKNGKDVDVVLGYDDADYYPVDPSHPVYNAIPGRYVNRIGNAKYTIGPKTFYTQKNDGNNTLHSGTNNWSFRNWNIKEHTRDSITFAILDASNSSLGMIGDVKAEVKYSVRDSTWKIEMSAKSPEAKTPLMLTQHTYFNLDAYRNPVTDKIWNHTLYMPYSSRYLVAGDDAVPTGEIATAKPGSINDFASKRGIQIGHASGSPEFPGNCGAGGQCEGYNGYWLIDKAPKDAVVVTLASQFSGIKAELKTDQLGVQAYSCNWFSGTDNKLKSTQGIPAAGRANVTRSSCIAIEPHDYVDGINHPEWGRKEAQLTGPGEKYTWNASWKFSRA</sequence>
<keyword evidence="3" id="KW-0119">Carbohydrate metabolism</keyword>
<keyword evidence="4" id="KW-0732">Signal</keyword>
<keyword evidence="6" id="KW-1185">Reference proteome</keyword>
<dbReference type="InParanoid" id="A0A136JIT2"/>
<dbReference type="AlphaFoldDB" id="A0A136JIT2"/>
<gene>
    <name evidence="5" type="ORF">Micbo1qcDRAFT_211315</name>
</gene>
<dbReference type="GO" id="GO:0033499">
    <property type="term" value="P:galactose catabolic process via UDP-galactose, Leloir pathway"/>
    <property type="evidence" value="ECO:0007669"/>
    <property type="project" value="TreeGrafter"/>
</dbReference>
<dbReference type="Proteomes" id="UP000070501">
    <property type="component" value="Unassembled WGS sequence"/>
</dbReference>
<dbReference type="EMBL" id="KQ964245">
    <property type="protein sequence ID" value="KXJ97052.1"/>
    <property type="molecule type" value="Genomic_DNA"/>
</dbReference>